<gene>
    <name evidence="2" type="ORF">HB912_05650</name>
</gene>
<sequence>MSRSYNDIDRINIAKQEYKNWSEGEEITIDSEDGKSRKSIGIVSQVIDNKITGEQAYIITNTKKTVSPNASLTKREKVTEVTVLYRGSTGIDQWKKEPLDVWKDWLENDIPSATQIFTHTGGRVVTPQLKSAAKTLKNSLNNYPNAKHYVYAHSLGSMTAQYALSDINEKEASRIGGAYLYEGPNAYSLLTPEQKKMAEALRGKIYNYVDFKDPVTIGYGAYKENVGQLIAIDSKDMNDIGKQHMWGGYQYDKEGNVLTDAKGYAALAKNNTREKLDGLEDLKKIFAKSGGNLSDSEKIFLDAAEALALTQGVKMTIQYDMNELQKTYKKAIDNADDLWRDTLKDARTIGTSLSESERLDALASGGATEASIRTKPKAKYQKKLTKLTAIQKEYDELINNIKHAIAEQLQNDQELAQQIGSA</sequence>
<organism evidence="2 3">
    <name type="scientific">Listeria aquatica</name>
    <dbReference type="NCBI Taxonomy" id="1494960"/>
    <lineage>
        <taxon>Bacteria</taxon>
        <taxon>Bacillati</taxon>
        <taxon>Bacillota</taxon>
        <taxon>Bacilli</taxon>
        <taxon>Bacillales</taxon>
        <taxon>Listeriaceae</taxon>
        <taxon>Listeria</taxon>
    </lineage>
</organism>
<dbReference type="Gene3D" id="3.40.50.1820">
    <property type="entry name" value="alpha/beta hydrolase"/>
    <property type="match status" value="1"/>
</dbReference>
<evidence type="ECO:0000313" key="2">
    <source>
        <dbReference type="EMBL" id="MBC1521139.1"/>
    </source>
</evidence>
<comment type="caution">
    <text evidence="2">The sequence shown here is derived from an EMBL/GenBank/DDBJ whole genome shotgun (WGS) entry which is preliminary data.</text>
</comment>
<reference evidence="2 3" key="1">
    <citation type="submission" date="2020-03" db="EMBL/GenBank/DDBJ databases">
        <title>Soil Listeria distribution.</title>
        <authorList>
            <person name="Liao J."/>
            <person name="Wiedmann M."/>
        </authorList>
    </citation>
    <scope>NUCLEOTIDE SEQUENCE [LARGE SCALE GENOMIC DNA]</scope>
    <source>
        <strain evidence="2 3">FSL L7-1507</strain>
    </source>
</reference>
<dbReference type="InterPro" id="IPR029058">
    <property type="entry name" value="AB_hydrolase_fold"/>
</dbReference>
<dbReference type="EMBL" id="JAARRM010000001">
    <property type="protein sequence ID" value="MBC1521139.1"/>
    <property type="molecule type" value="Genomic_DNA"/>
</dbReference>
<dbReference type="RefSeq" id="WP_185372911.1">
    <property type="nucleotide sequence ID" value="NZ_JAARRM010000001.1"/>
</dbReference>
<keyword evidence="1" id="KW-0175">Coiled coil</keyword>
<dbReference type="AlphaFoldDB" id="A0A841ZKD0"/>
<protein>
    <recommendedName>
        <fullName evidence="4">DUF2974 domain-containing protein</fullName>
    </recommendedName>
</protein>
<evidence type="ECO:0000256" key="1">
    <source>
        <dbReference type="SAM" id="Coils"/>
    </source>
</evidence>
<evidence type="ECO:0008006" key="4">
    <source>
        <dbReference type="Google" id="ProtNLM"/>
    </source>
</evidence>
<proteinExistence type="predicted"/>
<name>A0A841ZKD0_9LIST</name>
<dbReference type="Proteomes" id="UP000559885">
    <property type="component" value="Unassembled WGS sequence"/>
</dbReference>
<accession>A0A841ZKD0</accession>
<feature type="coiled-coil region" evidence="1">
    <location>
        <begin position="380"/>
        <end position="407"/>
    </location>
</feature>
<evidence type="ECO:0000313" key="3">
    <source>
        <dbReference type="Proteomes" id="UP000559885"/>
    </source>
</evidence>
<dbReference type="SUPFAM" id="SSF53474">
    <property type="entry name" value="alpha/beta-Hydrolases"/>
    <property type="match status" value="1"/>
</dbReference>